<protein>
    <submittedName>
        <fullName evidence="1">DUF1572 domain-containing protein</fullName>
    </submittedName>
</protein>
<gene>
    <name evidence="1" type="ORF">J4050_06900</name>
</gene>
<accession>A0ABS3T156</accession>
<dbReference type="Proteomes" id="UP000676776">
    <property type="component" value="Unassembled WGS sequence"/>
</dbReference>
<reference evidence="1 2" key="1">
    <citation type="submission" date="2021-03" db="EMBL/GenBank/DDBJ databases">
        <title>Winogradskyella sp. nov., isolated from costal sediment.</title>
        <authorList>
            <person name="Gao C."/>
        </authorList>
    </citation>
    <scope>NUCLEOTIDE SEQUENCE [LARGE SCALE GENOMIC DNA]</scope>
    <source>
        <strain evidence="1 2">DF17</strain>
    </source>
</reference>
<dbReference type="SUPFAM" id="SSF109854">
    <property type="entry name" value="DinB/YfiT-like putative metalloenzymes"/>
    <property type="match status" value="1"/>
</dbReference>
<name>A0ABS3T156_9FLAO</name>
<dbReference type="InterPro" id="IPR034660">
    <property type="entry name" value="DinB/YfiT-like"/>
</dbReference>
<proteinExistence type="predicted"/>
<sequence length="156" mass="18229">MTTSQQLSKHIEQAYFGGNWAEVNVKDTISKINIDVANHKIQGFNTILALSFHIHYFIKGVAQVFKGESLDIRDKFSYQHPKITNQKEWEQLQQSMWQEAKEFVDLIVNFPNSKWNTFFTDEKYGSYYSNILGLIEHTHYHLGQIVVLNKMIEASK</sequence>
<evidence type="ECO:0000313" key="2">
    <source>
        <dbReference type="Proteomes" id="UP000676776"/>
    </source>
</evidence>
<dbReference type="RefSeq" id="WP_208153657.1">
    <property type="nucleotide sequence ID" value="NZ_JAGEVF010000004.1"/>
</dbReference>
<evidence type="ECO:0000313" key="1">
    <source>
        <dbReference type="EMBL" id="MBO3116468.1"/>
    </source>
</evidence>
<dbReference type="Gene3D" id="1.20.120.450">
    <property type="entry name" value="dinb family like domain"/>
    <property type="match status" value="1"/>
</dbReference>
<comment type="caution">
    <text evidence="1">The sequence shown here is derived from an EMBL/GenBank/DDBJ whole genome shotgun (WGS) entry which is preliminary data.</text>
</comment>
<organism evidence="1 2">
    <name type="scientific">Winogradskyella pelagia</name>
    <dbReference type="NCBI Taxonomy" id="2819984"/>
    <lineage>
        <taxon>Bacteria</taxon>
        <taxon>Pseudomonadati</taxon>
        <taxon>Bacteroidota</taxon>
        <taxon>Flavobacteriia</taxon>
        <taxon>Flavobacteriales</taxon>
        <taxon>Flavobacteriaceae</taxon>
        <taxon>Winogradskyella</taxon>
    </lineage>
</organism>
<dbReference type="EMBL" id="JAGEVF010000004">
    <property type="protein sequence ID" value="MBO3116468.1"/>
    <property type="molecule type" value="Genomic_DNA"/>
</dbReference>
<keyword evidence="2" id="KW-1185">Reference proteome</keyword>